<feature type="compositionally biased region" description="Low complexity" evidence="2">
    <location>
        <begin position="145"/>
        <end position="164"/>
    </location>
</feature>
<organism evidence="5 6">
    <name type="scientific">Talaromyces stipitatus (strain ATCC 10500 / CBS 375.48 / QM 6759 / NRRL 1006)</name>
    <name type="common">Penicillium stipitatum</name>
    <dbReference type="NCBI Taxonomy" id="441959"/>
    <lineage>
        <taxon>Eukaryota</taxon>
        <taxon>Fungi</taxon>
        <taxon>Dikarya</taxon>
        <taxon>Ascomycota</taxon>
        <taxon>Pezizomycotina</taxon>
        <taxon>Eurotiomycetes</taxon>
        <taxon>Eurotiomycetidae</taxon>
        <taxon>Eurotiales</taxon>
        <taxon>Trichocomaceae</taxon>
        <taxon>Talaromyces</taxon>
        <taxon>Talaromyces sect. Talaromyces</taxon>
    </lineage>
</organism>
<dbReference type="STRING" id="441959.B8M3S1"/>
<evidence type="ECO:0000313" key="6">
    <source>
        <dbReference type="Proteomes" id="UP000001745"/>
    </source>
</evidence>
<dbReference type="InterPro" id="IPR051477">
    <property type="entry name" value="Expansin_CellWall"/>
</dbReference>
<dbReference type="eggNOG" id="ENOG502S9P9">
    <property type="taxonomic scope" value="Eukaryota"/>
</dbReference>
<feature type="signal peptide" evidence="3">
    <location>
        <begin position="1"/>
        <end position="19"/>
    </location>
</feature>
<evidence type="ECO:0000256" key="3">
    <source>
        <dbReference type="SAM" id="SignalP"/>
    </source>
</evidence>
<dbReference type="InterPro" id="IPR007112">
    <property type="entry name" value="Expansin/allergen_DPBB_dom"/>
</dbReference>
<dbReference type="InterPro" id="IPR036749">
    <property type="entry name" value="Expansin_CBD_sf"/>
</dbReference>
<dbReference type="VEuPathDB" id="FungiDB:TSTA_038690"/>
<dbReference type="PhylomeDB" id="B8M3S1"/>
<protein>
    <submittedName>
        <fullName evidence="5">Extracellular cellulase CelA/allergen Asp F7-like, putative</fullName>
    </submittedName>
</protein>
<evidence type="ECO:0000313" key="5">
    <source>
        <dbReference type="EMBL" id="EED20664.1"/>
    </source>
</evidence>
<feature type="compositionally biased region" description="Polar residues" evidence="2">
    <location>
        <begin position="135"/>
        <end position="144"/>
    </location>
</feature>
<keyword evidence="6" id="KW-1185">Reference proteome</keyword>
<dbReference type="AlphaFoldDB" id="B8M3S1"/>
<dbReference type="CDD" id="cd22271">
    <property type="entry name" value="DPBB_EXP_N-like"/>
    <property type="match status" value="1"/>
</dbReference>
<dbReference type="Proteomes" id="UP000001745">
    <property type="component" value="Unassembled WGS sequence"/>
</dbReference>
<dbReference type="PROSITE" id="PS50842">
    <property type="entry name" value="EXPANSIN_EG45"/>
    <property type="match status" value="1"/>
</dbReference>
<dbReference type="RefSeq" id="XP_002481098.1">
    <property type="nucleotide sequence ID" value="XM_002481053.1"/>
</dbReference>
<dbReference type="GeneID" id="8107911"/>
<feature type="region of interest" description="Disordered" evidence="2">
    <location>
        <begin position="135"/>
        <end position="164"/>
    </location>
</feature>
<dbReference type="Gene3D" id="2.40.40.10">
    <property type="entry name" value="RlpA-like domain"/>
    <property type="match status" value="1"/>
</dbReference>
<dbReference type="OMA" id="IIQTTWS"/>
<proteinExistence type="predicted"/>
<dbReference type="HOGENOM" id="CLU_026963_0_0_1"/>
<evidence type="ECO:0000256" key="2">
    <source>
        <dbReference type="SAM" id="MobiDB-lite"/>
    </source>
</evidence>
<reference evidence="6" key="1">
    <citation type="journal article" date="2015" name="Genome Announc.">
        <title>Genome sequence of the AIDS-associated pathogen Penicillium marneffei (ATCC18224) and its near taxonomic relative Talaromyces stipitatus (ATCC10500).</title>
        <authorList>
            <person name="Nierman W.C."/>
            <person name="Fedorova-Abrams N.D."/>
            <person name="Andrianopoulos A."/>
        </authorList>
    </citation>
    <scope>NUCLEOTIDE SEQUENCE [LARGE SCALE GENOMIC DNA]</scope>
    <source>
        <strain evidence="6">ATCC 10500 / CBS 375.48 / QM 6759 / NRRL 1006</strain>
    </source>
</reference>
<dbReference type="InterPro" id="IPR036908">
    <property type="entry name" value="RlpA-like_sf"/>
</dbReference>
<dbReference type="SUPFAM" id="SSF50685">
    <property type="entry name" value="Barwin-like endoglucanases"/>
    <property type="match status" value="1"/>
</dbReference>
<dbReference type="OrthoDB" id="406505at2759"/>
<dbReference type="InParanoid" id="B8M3S1"/>
<keyword evidence="1 3" id="KW-0732">Signal</keyword>
<dbReference type="SUPFAM" id="SSF49590">
    <property type="entry name" value="PHL pollen allergen"/>
    <property type="match status" value="1"/>
</dbReference>
<gene>
    <name evidence="5" type="ORF">TSTA_038690</name>
</gene>
<feature type="chain" id="PRO_5002877523" evidence="3">
    <location>
        <begin position="20"/>
        <end position="381"/>
    </location>
</feature>
<accession>B8M3S1</accession>
<feature type="domain" description="Expansin-like EG45" evidence="4">
    <location>
        <begin position="195"/>
        <end position="283"/>
    </location>
</feature>
<evidence type="ECO:0000256" key="1">
    <source>
        <dbReference type="ARBA" id="ARBA00022729"/>
    </source>
</evidence>
<dbReference type="PANTHER" id="PTHR31836:SF21">
    <property type="entry name" value="EXPANSIN-LIKE PROTEIN 7"/>
    <property type="match status" value="1"/>
</dbReference>
<sequence>MYYNKFILLPLVLASVCLAGEDTCPADAVPVVVVKTITTTGYFLEPTPTPVVPGDTSVSPVALFPSPSTSASVPVDVIATPESSIAPSSAQSSLTTLVPNSSTLTSIPVDVVATPESSVAPSTIQSSLTTAKQASPTTLIPQLQSSSSSTTSSAAPSSLSSTATATTSSVAATETFVGLGTRYGGDCTEEDCWQSGACSFVDYTLPAGIDGSTCVSQDIWNNGANCGGCISVTYKGKTITVMVTNETGGNATHLDMTPATWSKLTNGYSGGGVDGIEWEWIACPIAQTTPLEIRMHGGASKYWFAATVENARLRTSKLEVSSDSGKTWEAAVLDNYNIWTLSGTLPDNTAWVRVTSVNGDQVIVENVALQSGVTTKAAENY</sequence>
<name>B8M3S1_TALSN</name>
<dbReference type="EMBL" id="EQ962654">
    <property type="protein sequence ID" value="EED20664.1"/>
    <property type="molecule type" value="Genomic_DNA"/>
</dbReference>
<evidence type="ECO:0000259" key="4">
    <source>
        <dbReference type="PROSITE" id="PS50842"/>
    </source>
</evidence>
<dbReference type="Gene3D" id="2.60.40.760">
    <property type="entry name" value="Expansin, cellulose-binding-like domain"/>
    <property type="match status" value="1"/>
</dbReference>
<dbReference type="PANTHER" id="PTHR31836">
    <property type="match status" value="1"/>
</dbReference>